<dbReference type="PANTHER" id="PTHR33048">
    <property type="entry name" value="PTH11-LIKE INTEGRAL MEMBRANE PROTEIN (AFU_ORTHOLOGUE AFUA_5G11245)"/>
    <property type="match status" value="1"/>
</dbReference>
<dbReference type="GO" id="GO:0016020">
    <property type="term" value="C:membrane"/>
    <property type="evidence" value="ECO:0007669"/>
    <property type="project" value="UniProtKB-SubCell"/>
</dbReference>
<feature type="region of interest" description="Disordered" evidence="6">
    <location>
        <begin position="136"/>
        <end position="250"/>
    </location>
</feature>
<organism evidence="8 9">
    <name type="scientific">Cladorrhinum samala</name>
    <dbReference type="NCBI Taxonomy" id="585594"/>
    <lineage>
        <taxon>Eukaryota</taxon>
        <taxon>Fungi</taxon>
        <taxon>Dikarya</taxon>
        <taxon>Ascomycota</taxon>
        <taxon>Pezizomycotina</taxon>
        <taxon>Sordariomycetes</taxon>
        <taxon>Sordariomycetidae</taxon>
        <taxon>Sordariales</taxon>
        <taxon>Podosporaceae</taxon>
        <taxon>Cladorrhinum</taxon>
    </lineage>
</organism>
<dbReference type="PANTHER" id="PTHR33048:SF47">
    <property type="entry name" value="INTEGRAL MEMBRANE PROTEIN-RELATED"/>
    <property type="match status" value="1"/>
</dbReference>
<evidence type="ECO:0000256" key="6">
    <source>
        <dbReference type="SAM" id="MobiDB-lite"/>
    </source>
</evidence>
<dbReference type="Pfam" id="PF20684">
    <property type="entry name" value="Fung_rhodopsin"/>
    <property type="match status" value="1"/>
</dbReference>
<evidence type="ECO:0000256" key="5">
    <source>
        <dbReference type="ARBA" id="ARBA00038359"/>
    </source>
</evidence>
<comment type="similarity">
    <text evidence="5">Belongs to the SAT4 family.</text>
</comment>
<dbReference type="InterPro" id="IPR052337">
    <property type="entry name" value="SAT4-like"/>
</dbReference>
<keyword evidence="2" id="KW-0812">Transmembrane</keyword>
<comment type="caution">
    <text evidence="8">The sequence shown here is derived from an EMBL/GenBank/DDBJ whole genome shotgun (WGS) entry which is preliminary data.</text>
</comment>
<reference evidence="8" key="2">
    <citation type="submission" date="2023-06" db="EMBL/GenBank/DDBJ databases">
        <authorList>
            <consortium name="Lawrence Berkeley National Laboratory"/>
            <person name="Mondo S.J."/>
            <person name="Hensen N."/>
            <person name="Bonometti L."/>
            <person name="Westerberg I."/>
            <person name="Brannstrom I.O."/>
            <person name="Guillou S."/>
            <person name="Cros-Aarteil S."/>
            <person name="Calhoun S."/>
            <person name="Haridas S."/>
            <person name="Kuo A."/>
            <person name="Pangilinan J."/>
            <person name="Riley R."/>
            <person name="Labutti K."/>
            <person name="Andreopoulos B."/>
            <person name="Lipzen A."/>
            <person name="Chen C."/>
            <person name="Yanf M."/>
            <person name="Daum C."/>
            <person name="Ng V."/>
            <person name="Clum A."/>
            <person name="Steindorff A."/>
            <person name="Ohm R."/>
            <person name="Martin F."/>
            <person name="Silar P."/>
            <person name="Natvig D."/>
            <person name="Lalanne C."/>
            <person name="Gautier V."/>
            <person name="Ament-Velasquez S.L."/>
            <person name="Kruys A."/>
            <person name="Hutchinson M.I."/>
            <person name="Powell A.J."/>
            <person name="Barry K."/>
            <person name="Miller A.N."/>
            <person name="Grigoriev I.V."/>
            <person name="Debuchy R."/>
            <person name="Gladieux P."/>
            <person name="Thoren M.H."/>
            <person name="Johannesson H."/>
        </authorList>
    </citation>
    <scope>NUCLEOTIDE SEQUENCE</scope>
    <source>
        <strain evidence="8">PSN324</strain>
    </source>
</reference>
<dbReference type="AlphaFoldDB" id="A0AAV9H8B8"/>
<dbReference type="Proteomes" id="UP001321749">
    <property type="component" value="Unassembled WGS sequence"/>
</dbReference>
<dbReference type="EMBL" id="MU865285">
    <property type="protein sequence ID" value="KAK4456330.1"/>
    <property type="molecule type" value="Genomic_DNA"/>
</dbReference>
<dbReference type="InterPro" id="IPR049326">
    <property type="entry name" value="Rhodopsin_dom_fungi"/>
</dbReference>
<evidence type="ECO:0000313" key="8">
    <source>
        <dbReference type="EMBL" id="KAK4456330.1"/>
    </source>
</evidence>
<proteinExistence type="inferred from homology"/>
<gene>
    <name evidence="8" type="ORF">QBC42DRAFT_325035</name>
</gene>
<evidence type="ECO:0000313" key="9">
    <source>
        <dbReference type="Proteomes" id="UP001321749"/>
    </source>
</evidence>
<evidence type="ECO:0000256" key="2">
    <source>
        <dbReference type="ARBA" id="ARBA00022692"/>
    </source>
</evidence>
<evidence type="ECO:0000256" key="1">
    <source>
        <dbReference type="ARBA" id="ARBA00004141"/>
    </source>
</evidence>
<protein>
    <recommendedName>
        <fullName evidence="7">Rhodopsin domain-containing protein</fullName>
    </recommendedName>
</protein>
<keyword evidence="3" id="KW-1133">Transmembrane helix</keyword>
<comment type="subcellular location">
    <subcellularLocation>
        <location evidence="1">Membrane</location>
        <topology evidence="1">Multi-pass membrane protein</topology>
    </subcellularLocation>
</comment>
<accession>A0AAV9H8B8</accession>
<feature type="non-terminal residue" evidence="8">
    <location>
        <position position="1"/>
    </location>
</feature>
<keyword evidence="9" id="KW-1185">Reference proteome</keyword>
<name>A0AAV9H8B8_9PEZI</name>
<evidence type="ECO:0000259" key="7">
    <source>
        <dbReference type="Pfam" id="PF20684"/>
    </source>
</evidence>
<keyword evidence="4" id="KW-0472">Membrane</keyword>
<sequence length="250" mass="25592">ICVVSIVRLVILVKSNVNPDEDKTYNNNNLNHWTVLEVHTAIVVSCLMTLKPLAARFWPVILTPRNSRDTVTGGSAVGPNGMGGNNVGGANGPWGVENLTIGSKPVRNFGGARAGWAEAAAAAAAANGRKNDAVDCAGEKSEVSGGSGSSSDDGGEREKGNALGGTVVRDVEVGLEDETSSRTEKRSSSSGCGGDSSGEEAHQQKGGETAVLKESGRPAIPNNRLGAKGDAASVRTEQELGPEVCARSLG</sequence>
<evidence type="ECO:0000256" key="3">
    <source>
        <dbReference type="ARBA" id="ARBA00022989"/>
    </source>
</evidence>
<feature type="domain" description="Rhodopsin" evidence="7">
    <location>
        <begin position="1"/>
        <end position="55"/>
    </location>
</feature>
<evidence type="ECO:0000256" key="4">
    <source>
        <dbReference type="ARBA" id="ARBA00023136"/>
    </source>
</evidence>
<reference evidence="8" key="1">
    <citation type="journal article" date="2023" name="Mol. Phylogenet. Evol.">
        <title>Genome-scale phylogeny and comparative genomics of the fungal order Sordariales.</title>
        <authorList>
            <person name="Hensen N."/>
            <person name="Bonometti L."/>
            <person name="Westerberg I."/>
            <person name="Brannstrom I.O."/>
            <person name="Guillou S."/>
            <person name="Cros-Aarteil S."/>
            <person name="Calhoun S."/>
            <person name="Haridas S."/>
            <person name="Kuo A."/>
            <person name="Mondo S."/>
            <person name="Pangilinan J."/>
            <person name="Riley R."/>
            <person name="LaButti K."/>
            <person name="Andreopoulos B."/>
            <person name="Lipzen A."/>
            <person name="Chen C."/>
            <person name="Yan M."/>
            <person name="Daum C."/>
            <person name="Ng V."/>
            <person name="Clum A."/>
            <person name="Steindorff A."/>
            <person name="Ohm R.A."/>
            <person name="Martin F."/>
            <person name="Silar P."/>
            <person name="Natvig D.O."/>
            <person name="Lalanne C."/>
            <person name="Gautier V."/>
            <person name="Ament-Velasquez S.L."/>
            <person name="Kruys A."/>
            <person name="Hutchinson M.I."/>
            <person name="Powell A.J."/>
            <person name="Barry K."/>
            <person name="Miller A.N."/>
            <person name="Grigoriev I.V."/>
            <person name="Debuchy R."/>
            <person name="Gladieux P."/>
            <person name="Hiltunen Thoren M."/>
            <person name="Johannesson H."/>
        </authorList>
    </citation>
    <scope>NUCLEOTIDE SEQUENCE</scope>
    <source>
        <strain evidence="8">PSN324</strain>
    </source>
</reference>